<dbReference type="InterPro" id="IPR002401">
    <property type="entry name" value="Cyt_P450_E_grp-I"/>
</dbReference>
<keyword evidence="8" id="KW-0812">Transmembrane</keyword>
<dbReference type="GO" id="GO:0042446">
    <property type="term" value="P:hormone biosynthetic process"/>
    <property type="evidence" value="ECO:0007669"/>
    <property type="project" value="TreeGrafter"/>
</dbReference>
<evidence type="ECO:0000256" key="5">
    <source>
        <dbReference type="ARBA" id="ARBA00023004"/>
    </source>
</evidence>
<dbReference type="Pfam" id="PF00067">
    <property type="entry name" value="p450"/>
    <property type="match status" value="1"/>
</dbReference>
<dbReference type="AlphaFoldDB" id="A0A7I8V864"/>
<sequence>MSSKDRIVGSTIDIKALYYMELNRLFLFFIFILTGLLYLLFNYKRPKNFPKGPWHLPFYGTTPIISRHDPNALVDLSRLSRTYGNVFSISKGNRFIIVVCDFPDMKKFLVNNGLAFCGRPKYFETDDEKQKILTRGLSHSNYSEEWRRQKKSCSYFCALLERMNSTLESDIQTEITDLYKTLAIKKDSTVPIRKLFMKTSTNLLLKTLYNERFPLTDTSGEQIYYMLYDLFEKISEVDSIKYNPLLYYHPNYKGKWKEYERCLKLLRHFLEQRNIEHKTTVSDFAYKQKPKDFVQTYFQDLFFPIFNTPRSFKPNEDWLDDIVEDLIISGVEPISSALSWCIYYMIDNPSVQLKVQEELDSIIPEEKLPSLKDRHKLPFTEASVLESLRLGCIYPIAIPHATLSRVTIDGRSIKRGTEVWLNLFATSRDPKLWEEPEEFVPERFLNDVRRVTIPEYWVPFGIGERSCAWQQTSLVQIFLIFASIMKKFSFHTINASPLSSCHPIQGGLTRKPADFQISVSARDHIFKDIE</sequence>
<evidence type="ECO:0000256" key="8">
    <source>
        <dbReference type="SAM" id="Phobius"/>
    </source>
</evidence>
<feature type="binding site" description="axial binding residue" evidence="7">
    <location>
        <position position="467"/>
    </location>
    <ligand>
        <name>heme</name>
        <dbReference type="ChEBI" id="CHEBI:30413"/>
    </ligand>
    <ligandPart>
        <name>Fe</name>
        <dbReference type="ChEBI" id="CHEBI:18248"/>
    </ligandPart>
</feature>
<dbReference type="GO" id="GO:0004508">
    <property type="term" value="F:steroid 17-alpha-monooxygenase activity"/>
    <property type="evidence" value="ECO:0007669"/>
    <property type="project" value="TreeGrafter"/>
</dbReference>
<dbReference type="EMBL" id="CAJFCJ010000002">
    <property type="protein sequence ID" value="CAD5111779.1"/>
    <property type="molecule type" value="Genomic_DNA"/>
</dbReference>
<gene>
    <name evidence="9" type="ORF">DGYR_LOCUS1017</name>
</gene>
<comment type="cofactor">
    <cofactor evidence="7">
        <name>heme</name>
        <dbReference type="ChEBI" id="CHEBI:30413"/>
    </cofactor>
</comment>
<dbReference type="Proteomes" id="UP000549394">
    <property type="component" value="Unassembled WGS sequence"/>
</dbReference>
<evidence type="ECO:0000256" key="2">
    <source>
        <dbReference type="ARBA" id="ARBA00022617"/>
    </source>
</evidence>
<comment type="caution">
    <text evidence="9">The sequence shown here is derived from an EMBL/GenBank/DDBJ whole genome shotgun (WGS) entry which is preliminary data.</text>
</comment>
<dbReference type="Gene3D" id="1.10.630.10">
    <property type="entry name" value="Cytochrome P450"/>
    <property type="match status" value="1"/>
</dbReference>
<reference evidence="9 10" key="1">
    <citation type="submission" date="2020-08" db="EMBL/GenBank/DDBJ databases">
        <authorList>
            <person name="Hejnol A."/>
        </authorList>
    </citation>
    <scope>NUCLEOTIDE SEQUENCE [LARGE SCALE GENOMIC DNA]</scope>
</reference>
<comment type="similarity">
    <text evidence="1">Belongs to the cytochrome P450 family.</text>
</comment>
<dbReference type="PANTHER" id="PTHR24289:SF1">
    <property type="entry name" value="STEROID 17-ALPHA-HYDROXYLASE_17,20 LYASE"/>
    <property type="match status" value="1"/>
</dbReference>
<evidence type="ECO:0000256" key="3">
    <source>
        <dbReference type="ARBA" id="ARBA00022723"/>
    </source>
</evidence>
<keyword evidence="10" id="KW-1185">Reference proteome</keyword>
<evidence type="ECO:0000256" key="6">
    <source>
        <dbReference type="ARBA" id="ARBA00023033"/>
    </source>
</evidence>
<keyword evidence="5 7" id="KW-0408">Iron</keyword>
<evidence type="ECO:0000256" key="7">
    <source>
        <dbReference type="PIRSR" id="PIRSR602401-1"/>
    </source>
</evidence>
<dbReference type="GO" id="GO:0005506">
    <property type="term" value="F:iron ion binding"/>
    <property type="evidence" value="ECO:0007669"/>
    <property type="project" value="InterPro"/>
</dbReference>
<evidence type="ECO:0000313" key="10">
    <source>
        <dbReference type="Proteomes" id="UP000549394"/>
    </source>
</evidence>
<name>A0A7I8V864_9ANNE</name>
<keyword evidence="8" id="KW-0472">Membrane</keyword>
<keyword evidence="6" id="KW-0503">Monooxygenase</keyword>
<dbReference type="GO" id="GO:0020037">
    <property type="term" value="F:heme binding"/>
    <property type="evidence" value="ECO:0007669"/>
    <property type="project" value="InterPro"/>
</dbReference>
<protein>
    <submittedName>
        <fullName evidence="9">DgyrCDS1052</fullName>
    </submittedName>
</protein>
<keyword evidence="4" id="KW-0560">Oxidoreductase</keyword>
<evidence type="ECO:0000313" key="9">
    <source>
        <dbReference type="EMBL" id="CAD5111779.1"/>
    </source>
</evidence>
<proteinExistence type="inferred from homology"/>
<dbReference type="PRINTS" id="PR00385">
    <property type="entry name" value="P450"/>
</dbReference>
<dbReference type="InterPro" id="IPR001128">
    <property type="entry name" value="Cyt_P450"/>
</dbReference>
<dbReference type="InterPro" id="IPR036396">
    <property type="entry name" value="Cyt_P450_sf"/>
</dbReference>
<keyword evidence="2 7" id="KW-0349">Heme</keyword>
<dbReference type="PANTHER" id="PTHR24289">
    <property type="entry name" value="STEROID 17-ALPHA-HYDROXYLASE/17,20 LYASE"/>
    <property type="match status" value="1"/>
</dbReference>
<dbReference type="GO" id="GO:0042448">
    <property type="term" value="P:progesterone metabolic process"/>
    <property type="evidence" value="ECO:0007669"/>
    <property type="project" value="TreeGrafter"/>
</dbReference>
<feature type="transmembrane region" description="Helical" evidence="8">
    <location>
        <begin position="25"/>
        <end position="41"/>
    </location>
</feature>
<evidence type="ECO:0000256" key="4">
    <source>
        <dbReference type="ARBA" id="ARBA00023002"/>
    </source>
</evidence>
<dbReference type="OrthoDB" id="2789670at2759"/>
<keyword evidence="3 7" id="KW-0479">Metal-binding</keyword>
<organism evidence="9 10">
    <name type="scientific">Dimorphilus gyrociliatus</name>
    <dbReference type="NCBI Taxonomy" id="2664684"/>
    <lineage>
        <taxon>Eukaryota</taxon>
        <taxon>Metazoa</taxon>
        <taxon>Spiralia</taxon>
        <taxon>Lophotrochozoa</taxon>
        <taxon>Annelida</taxon>
        <taxon>Polychaeta</taxon>
        <taxon>Polychaeta incertae sedis</taxon>
        <taxon>Dinophilidae</taxon>
        <taxon>Dimorphilus</taxon>
    </lineage>
</organism>
<evidence type="ECO:0000256" key="1">
    <source>
        <dbReference type="ARBA" id="ARBA00010617"/>
    </source>
</evidence>
<dbReference type="SUPFAM" id="SSF48264">
    <property type="entry name" value="Cytochrome P450"/>
    <property type="match status" value="1"/>
</dbReference>
<accession>A0A7I8V864</accession>
<dbReference type="PRINTS" id="PR00463">
    <property type="entry name" value="EP450I"/>
</dbReference>
<keyword evidence="8" id="KW-1133">Transmembrane helix</keyword>